<dbReference type="Pfam" id="PF13646">
    <property type="entry name" value="HEAT_2"/>
    <property type="match status" value="1"/>
</dbReference>
<reference evidence="4 5" key="2">
    <citation type="submission" date="2012-02" db="EMBL/GenBank/DDBJ databases">
        <title>Improved High-Quality Draft sequence of Desulfobacter postgatei 2ac9.</title>
        <authorList>
            <consortium name="US DOE Joint Genome Institute"/>
            <person name="Lucas S."/>
            <person name="Han J."/>
            <person name="Lapidus A."/>
            <person name="Cheng J.-F."/>
            <person name="Goodwin L."/>
            <person name="Pitluck S."/>
            <person name="Peters L."/>
            <person name="Ovchinnikova G."/>
            <person name="Held B."/>
            <person name="Detter J.C."/>
            <person name="Han C."/>
            <person name="Tapia R."/>
            <person name="Land M."/>
            <person name="Hauser L."/>
            <person name="Kyrpides N."/>
            <person name="Ivanova N."/>
            <person name="Pagani I."/>
            <person name="Orellana R."/>
            <person name="Lovley D."/>
            <person name="Woyke T."/>
        </authorList>
    </citation>
    <scope>NUCLEOTIDE SEQUENCE [LARGE SCALE GENOMIC DNA]</scope>
    <source>
        <strain evidence="4 5">2ac9</strain>
    </source>
</reference>
<dbReference type="HOGENOM" id="CLU_503203_0_0_7"/>
<dbReference type="PANTHER" id="PTHR44591">
    <property type="entry name" value="STRESS RESPONSE REGULATOR PROTEIN 1"/>
    <property type="match status" value="1"/>
</dbReference>
<dbReference type="PROSITE" id="PS50110">
    <property type="entry name" value="RESPONSE_REGULATORY"/>
    <property type="match status" value="1"/>
</dbReference>
<evidence type="ECO:0000313" key="5">
    <source>
        <dbReference type="Proteomes" id="UP000005778"/>
    </source>
</evidence>
<dbReference type="Gene3D" id="3.40.50.2300">
    <property type="match status" value="1"/>
</dbReference>
<dbReference type="PANTHER" id="PTHR44591:SF3">
    <property type="entry name" value="RESPONSE REGULATORY DOMAIN-CONTAINING PROTEIN"/>
    <property type="match status" value="1"/>
</dbReference>
<dbReference type="InterPro" id="IPR004155">
    <property type="entry name" value="PBS_lyase_HEAT"/>
</dbReference>
<evidence type="ECO:0000259" key="3">
    <source>
        <dbReference type="PROSITE" id="PS50110"/>
    </source>
</evidence>
<evidence type="ECO:0000256" key="2">
    <source>
        <dbReference type="PROSITE-ProRule" id="PRU00169"/>
    </source>
</evidence>
<dbReference type="Gene3D" id="1.25.10.10">
    <property type="entry name" value="Leucine-rich Repeat Variant"/>
    <property type="match status" value="2"/>
</dbReference>
<organism evidence="4 5">
    <name type="scientific">Desulfobacter postgatei 2ac9</name>
    <dbReference type="NCBI Taxonomy" id="879212"/>
    <lineage>
        <taxon>Bacteria</taxon>
        <taxon>Pseudomonadati</taxon>
        <taxon>Thermodesulfobacteriota</taxon>
        <taxon>Desulfobacteria</taxon>
        <taxon>Desulfobacterales</taxon>
        <taxon>Desulfobacteraceae</taxon>
        <taxon>Desulfobacter</taxon>
    </lineage>
</organism>
<dbReference type="InterPro" id="IPR011006">
    <property type="entry name" value="CheY-like_superfamily"/>
</dbReference>
<evidence type="ECO:0000313" key="4">
    <source>
        <dbReference type="EMBL" id="EIM64290.1"/>
    </source>
</evidence>
<keyword evidence="5" id="KW-1185">Reference proteome</keyword>
<accession>I5B477</accession>
<evidence type="ECO:0000256" key="1">
    <source>
        <dbReference type="ARBA" id="ARBA00022553"/>
    </source>
</evidence>
<dbReference type="AlphaFoldDB" id="I5B477"/>
<keyword evidence="1 2" id="KW-0597">Phosphoprotein</keyword>
<sequence length="564" mass="62745">MGGINAQDFINELIFCLNEKDIIKAKALLQFASDSNVDVQVQKMALAELAKGPKNVVFPLLEYLTKIEISNTDIQESLYDLILDKAYGNTNLVIEYIINNEKKTRIQFIRAAGDLFIEETIPVLIQIVQGEKDPEIIIPAIKSLAVFRKPEHIQLFASFTTHSDTEIIRAAIFAIGAMPNPQAADTLISFLCEDETINKLVVQALADKQELYDLEKITLLLSSPVTIIRDTAIDELINMGKKATPLLTKAFQNAEADYMVHLITTLGYIEDQAAIPAIMDIINTQPQDANIRQAAYEAMERIPSPRTAICLVQGLQDPEESVRMSAARAIDKNLSKPLVAGLKNIIRDKSTEAILTIGALIDTEATNIFNFLMGEESFRELAGKHITEKASPAIRKAFLKNMASIGQIEFAKEIASQITGNTQAEPPSTMKIVVVDDSKMMLRLYQNKLSALGLGCEIYHRPEDAVKRILSGKTDLVITDLNMPNISGLELTTEIRRKFTRTDLPILMITTQSDFVKEKKEDVNVNASLLKKIGINRILHKPFSDNNFKEAVCKLLPFDPCEAE</sequence>
<proteinExistence type="predicted"/>
<dbReference type="SUPFAM" id="SSF52172">
    <property type="entry name" value="CheY-like"/>
    <property type="match status" value="1"/>
</dbReference>
<dbReference type="Pfam" id="PF00072">
    <property type="entry name" value="Response_reg"/>
    <property type="match status" value="1"/>
</dbReference>
<dbReference type="OrthoDB" id="673128at2"/>
<name>I5B477_9BACT</name>
<keyword evidence="4" id="KW-0238">DNA-binding</keyword>
<dbReference type="SMART" id="SM00448">
    <property type="entry name" value="REC"/>
    <property type="match status" value="1"/>
</dbReference>
<dbReference type="SUPFAM" id="SSF48371">
    <property type="entry name" value="ARM repeat"/>
    <property type="match status" value="1"/>
</dbReference>
<feature type="domain" description="Response regulatory" evidence="3">
    <location>
        <begin position="431"/>
        <end position="556"/>
    </location>
</feature>
<dbReference type="InterPro" id="IPR011989">
    <property type="entry name" value="ARM-like"/>
</dbReference>
<dbReference type="eggNOG" id="COG1413">
    <property type="taxonomic scope" value="Bacteria"/>
</dbReference>
<feature type="modified residue" description="4-aspartylphosphate" evidence="2">
    <location>
        <position position="480"/>
    </location>
</feature>
<gene>
    <name evidence="4" type="ORF">DespoDRAFT_02436</name>
</gene>
<dbReference type="Proteomes" id="UP000005778">
    <property type="component" value="Chromosome"/>
</dbReference>
<dbReference type="EMBL" id="CM001488">
    <property type="protein sequence ID" value="EIM64290.1"/>
    <property type="molecule type" value="Genomic_DNA"/>
</dbReference>
<dbReference type="eggNOG" id="COG0745">
    <property type="taxonomic scope" value="Bacteria"/>
</dbReference>
<dbReference type="GO" id="GO:0000160">
    <property type="term" value="P:phosphorelay signal transduction system"/>
    <property type="evidence" value="ECO:0007669"/>
    <property type="project" value="InterPro"/>
</dbReference>
<dbReference type="InterPro" id="IPR050595">
    <property type="entry name" value="Bact_response_regulator"/>
</dbReference>
<reference evidence="4 5" key="1">
    <citation type="submission" date="2011-09" db="EMBL/GenBank/DDBJ databases">
        <authorList>
            <consortium name="US DOE Joint Genome Institute (JGI-PGF)"/>
            <person name="Lucas S."/>
            <person name="Han J."/>
            <person name="Lapidus A."/>
            <person name="Cheng J.-F."/>
            <person name="Goodwin L."/>
            <person name="Pitluck S."/>
            <person name="Peters L."/>
            <person name="Land M.L."/>
            <person name="Hauser L."/>
            <person name="Orellana R."/>
            <person name="Lovley D."/>
            <person name="Woyke T.J."/>
        </authorList>
    </citation>
    <scope>NUCLEOTIDE SEQUENCE [LARGE SCALE GENOMIC DNA]</scope>
    <source>
        <strain evidence="4 5">2ac9</strain>
    </source>
</reference>
<dbReference type="InterPro" id="IPR001789">
    <property type="entry name" value="Sig_transdc_resp-reg_receiver"/>
</dbReference>
<dbReference type="RefSeq" id="WP_004073764.1">
    <property type="nucleotide sequence ID" value="NZ_CM001488.1"/>
</dbReference>
<dbReference type="STRING" id="879212.DespoDRAFT_02436"/>
<dbReference type="Pfam" id="PF03130">
    <property type="entry name" value="HEAT_PBS"/>
    <property type="match status" value="1"/>
</dbReference>
<protein>
    <submittedName>
        <fullName evidence="4">Response regulator with CheY-like receiver, AAA-type ATPase, and DNA-binding domains</fullName>
    </submittedName>
</protein>
<dbReference type="InterPro" id="IPR016024">
    <property type="entry name" value="ARM-type_fold"/>
</dbReference>
<dbReference type="GO" id="GO:0003677">
    <property type="term" value="F:DNA binding"/>
    <property type="evidence" value="ECO:0007669"/>
    <property type="project" value="UniProtKB-KW"/>
</dbReference>